<dbReference type="AlphaFoldDB" id="A0A261EVG6"/>
<comment type="caution">
    <text evidence="1">The sequence shown here is derived from an EMBL/GenBank/DDBJ whole genome shotgun (WGS) entry which is preliminary data.</text>
</comment>
<dbReference type="EMBL" id="MWWS01000002">
    <property type="protein sequence ID" value="OZG50864.1"/>
    <property type="molecule type" value="Genomic_DNA"/>
</dbReference>
<dbReference type="Proteomes" id="UP000216004">
    <property type="component" value="Unassembled WGS sequence"/>
</dbReference>
<dbReference type="RefSeq" id="WP_094722113.1">
    <property type="nucleotide sequence ID" value="NZ_MWWS01000002.1"/>
</dbReference>
<sequence>MPDQDISKNFLNSLEGLEEDLDQIIYPATQCFISGIIARVKLQQSGQASAFTLETVIADIAQTLYFLETRLNAIENRDES</sequence>
<proteinExistence type="predicted"/>
<evidence type="ECO:0000313" key="1">
    <source>
        <dbReference type="EMBL" id="OZG50864.1"/>
    </source>
</evidence>
<protein>
    <submittedName>
        <fullName evidence="1">Uncharacterized protein</fullName>
    </submittedName>
</protein>
<evidence type="ECO:0000313" key="2">
    <source>
        <dbReference type="Proteomes" id="UP000216004"/>
    </source>
</evidence>
<reference evidence="1 2" key="1">
    <citation type="journal article" date="2017" name="BMC Genomics">
        <title>Comparative genomic and phylogenomic analyses of the Bifidobacteriaceae family.</title>
        <authorList>
            <person name="Lugli G.A."/>
            <person name="Milani C."/>
            <person name="Turroni F."/>
            <person name="Duranti S."/>
            <person name="Mancabelli L."/>
            <person name="Mangifesta M."/>
            <person name="Ferrario C."/>
            <person name="Modesto M."/>
            <person name="Mattarelli P."/>
            <person name="Jiri K."/>
            <person name="van Sinderen D."/>
            <person name="Ventura M."/>
        </authorList>
    </citation>
    <scope>NUCLEOTIDE SEQUENCE [LARGE SCALE GENOMIC DNA]</scope>
    <source>
        <strain evidence="1 2">DSM 22924</strain>
    </source>
</reference>
<accession>A0A261EVG6</accession>
<name>A0A261EVG6_9BIFI</name>
<gene>
    <name evidence="1" type="ORF">BOCO_0050</name>
</gene>
<keyword evidence="2" id="KW-1185">Reference proteome</keyword>
<organism evidence="1 2">
    <name type="scientific">Bombiscardovia coagulans</name>
    <dbReference type="NCBI Taxonomy" id="686666"/>
    <lineage>
        <taxon>Bacteria</taxon>
        <taxon>Bacillati</taxon>
        <taxon>Actinomycetota</taxon>
        <taxon>Actinomycetes</taxon>
        <taxon>Bifidobacteriales</taxon>
        <taxon>Bifidobacteriaceae</taxon>
        <taxon>Bombiscardovia</taxon>
    </lineage>
</organism>